<reference evidence="2" key="1">
    <citation type="submission" date="2018-11" db="EMBL/GenBank/DDBJ databases">
        <authorList>
            <consortium name="Pathogen Informatics"/>
        </authorList>
    </citation>
    <scope>NUCLEOTIDE SEQUENCE</scope>
</reference>
<evidence type="ECO:0000313" key="2">
    <source>
        <dbReference type="EMBL" id="VEL37149.1"/>
    </source>
</evidence>
<gene>
    <name evidence="2" type="ORF">PXEA_LOCUS30589</name>
</gene>
<proteinExistence type="predicted"/>
<keyword evidence="3" id="KW-1185">Reference proteome</keyword>
<sequence length="92" mass="9941">MGLPGFFPSSEVGHSTSRGSPGVVVCFYRSLSVSVMGTRNHIVSSRQQWDLLRKISLVYPVAVCEAARAGPPSLTFQVDSIESLIIEYISAP</sequence>
<dbReference type="EMBL" id="CAAALY010254139">
    <property type="protein sequence ID" value="VEL37149.1"/>
    <property type="molecule type" value="Genomic_DNA"/>
</dbReference>
<dbReference type="AlphaFoldDB" id="A0A3S5BS39"/>
<feature type="region of interest" description="Disordered" evidence="1">
    <location>
        <begin position="1"/>
        <end position="21"/>
    </location>
</feature>
<comment type="caution">
    <text evidence="2">The sequence shown here is derived from an EMBL/GenBank/DDBJ whole genome shotgun (WGS) entry which is preliminary data.</text>
</comment>
<accession>A0A3S5BS39</accession>
<name>A0A3S5BS39_9PLAT</name>
<protein>
    <submittedName>
        <fullName evidence="2">Uncharacterized protein</fullName>
    </submittedName>
</protein>
<evidence type="ECO:0000256" key="1">
    <source>
        <dbReference type="SAM" id="MobiDB-lite"/>
    </source>
</evidence>
<evidence type="ECO:0000313" key="3">
    <source>
        <dbReference type="Proteomes" id="UP000784294"/>
    </source>
</evidence>
<dbReference type="Proteomes" id="UP000784294">
    <property type="component" value="Unassembled WGS sequence"/>
</dbReference>
<organism evidence="2 3">
    <name type="scientific">Protopolystoma xenopodis</name>
    <dbReference type="NCBI Taxonomy" id="117903"/>
    <lineage>
        <taxon>Eukaryota</taxon>
        <taxon>Metazoa</taxon>
        <taxon>Spiralia</taxon>
        <taxon>Lophotrochozoa</taxon>
        <taxon>Platyhelminthes</taxon>
        <taxon>Monogenea</taxon>
        <taxon>Polyopisthocotylea</taxon>
        <taxon>Polystomatidea</taxon>
        <taxon>Polystomatidae</taxon>
        <taxon>Protopolystoma</taxon>
    </lineage>
</organism>